<comment type="caution">
    <text evidence="2">The sequence shown here is derived from an EMBL/GenBank/DDBJ whole genome shotgun (WGS) entry which is preliminary data.</text>
</comment>
<evidence type="ECO:0000256" key="1">
    <source>
        <dbReference type="SAM" id="MobiDB-lite"/>
    </source>
</evidence>
<dbReference type="EMBL" id="CAKXAJ010026350">
    <property type="protein sequence ID" value="CAH2267361.1"/>
    <property type="molecule type" value="Genomic_DNA"/>
</dbReference>
<organism evidence="2 3">
    <name type="scientific">Pararge aegeria aegeria</name>
    <dbReference type="NCBI Taxonomy" id="348720"/>
    <lineage>
        <taxon>Eukaryota</taxon>
        <taxon>Metazoa</taxon>
        <taxon>Ecdysozoa</taxon>
        <taxon>Arthropoda</taxon>
        <taxon>Hexapoda</taxon>
        <taxon>Insecta</taxon>
        <taxon>Pterygota</taxon>
        <taxon>Neoptera</taxon>
        <taxon>Endopterygota</taxon>
        <taxon>Lepidoptera</taxon>
        <taxon>Glossata</taxon>
        <taxon>Ditrysia</taxon>
        <taxon>Papilionoidea</taxon>
        <taxon>Nymphalidae</taxon>
        <taxon>Satyrinae</taxon>
        <taxon>Satyrini</taxon>
        <taxon>Parargina</taxon>
        <taxon>Pararge</taxon>
    </lineage>
</organism>
<proteinExistence type="predicted"/>
<evidence type="ECO:0000313" key="3">
    <source>
        <dbReference type="Proteomes" id="UP000838756"/>
    </source>
</evidence>
<dbReference type="AlphaFoldDB" id="A0A8S4SDY5"/>
<reference evidence="2" key="1">
    <citation type="submission" date="2022-03" db="EMBL/GenBank/DDBJ databases">
        <authorList>
            <person name="Lindestad O."/>
        </authorList>
    </citation>
    <scope>NUCLEOTIDE SEQUENCE</scope>
</reference>
<accession>A0A8S4SDY5</accession>
<evidence type="ECO:0000313" key="2">
    <source>
        <dbReference type="EMBL" id="CAH2267361.1"/>
    </source>
</evidence>
<sequence length="78" mass="8148">MVARQQSATKACSAAVQVHTKPILAPSTVPSADQRREAPFPVSGNPPGSADPWDALDVVCPPRWESTKAALNSASLPL</sequence>
<keyword evidence="3" id="KW-1185">Reference proteome</keyword>
<feature type="region of interest" description="Disordered" evidence="1">
    <location>
        <begin position="25"/>
        <end position="52"/>
    </location>
</feature>
<gene>
    <name evidence="2" type="primary">jg27544</name>
    <name evidence="2" type="ORF">PAEG_LOCUS25916</name>
</gene>
<name>A0A8S4SDY5_9NEOP</name>
<dbReference type="Proteomes" id="UP000838756">
    <property type="component" value="Unassembled WGS sequence"/>
</dbReference>
<protein>
    <submittedName>
        <fullName evidence="2">Jg27544 protein</fullName>
    </submittedName>
</protein>